<evidence type="ECO:0000259" key="5">
    <source>
        <dbReference type="Pfam" id="PF13458"/>
    </source>
</evidence>
<dbReference type="Pfam" id="PF13458">
    <property type="entry name" value="Peripla_BP_6"/>
    <property type="match status" value="1"/>
</dbReference>
<evidence type="ECO:0000313" key="6">
    <source>
        <dbReference type="EMBL" id="SEH68731.1"/>
    </source>
</evidence>
<name>A0A1H9NZ73_9ACTN</name>
<dbReference type="GO" id="GO:0006865">
    <property type="term" value="P:amino acid transport"/>
    <property type="evidence" value="ECO:0007669"/>
    <property type="project" value="UniProtKB-KW"/>
</dbReference>
<evidence type="ECO:0000313" key="9">
    <source>
        <dbReference type="Proteomes" id="UP000199135"/>
    </source>
</evidence>
<dbReference type="InterPro" id="IPR028082">
    <property type="entry name" value="Peripla_BP_I"/>
</dbReference>
<dbReference type="SUPFAM" id="SSF53822">
    <property type="entry name" value="Periplasmic binding protein-like I"/>
    <property type="match status" value="1"/>
</dbReference>
<dbReference type="Gene3D" id="3.40.50.2300">
    <property type="match status" value="2"/>
</dbReference>
<dbReference type="Proteomes" id="UP000199135">
    <property type="component" value="Unassembled WGS sequence"/>
</dbReference>
<keyword evidence="3" id="KW-0732">Signal</keyword>
<dbReference type="PROSITE" id="PS51257">
    <property type="entry name" value="PROKAR_LIPOPROTEIN"/>
    <property type="match status" value="1"/>
</dbReference>
<dbReference type="InterPro" id="IPR051010">
    <property type="entry name" value="BCAA_transport"/>
</dbReference>
<dbReference type="RefSeq" id="WP_078686886.1">
    <property type="nucleotide sequence ID" value="NZ_FNWT01000013.1"/>
</dbReference>
<evidence type="ECO:0000313" key="7">
    <source>
        <dbReference type="EMBL" id="SER41117.1"/>
    </source>
</evidence>
<evidence type="ECO:0000256" key="1">
    <source>
        <dbReference type="ARBA" id="ARBA00010062"/>
    </source>
</evidence>
<dbReference type="EMBL" id="FNWT01000013">
    <property type="protein sequence ID" value="SEH68731.1"/>
    <property type="molecule type" value="Genomic_DNA"/>
</dbReference>
<reference evidence="8 9" key="1">
    <citation type="submission" date="2016-10" db="EMBL/GenBank/DDBJ databases">
        <authorList>
            <person name="Varghese N."/>
            <person name="Submissions S."/>
        </authorList>
    </citation>
    <scope>NUCLEOTIDE SEQUENCE [LARGE SCALE GENOMIC DNA]</scope>
    <source>
        <strain evidence="8">KHGC19</strain>
        <strain evidence="6 9">WCP15</strain>
    </source>
</reference>
<protein>
    <submittedName>
        <fullName evidence="7">Amino acid/amide ABC transporter substrate-binding protein, HAAT family</fullName>
    </submittedName>
</protein>
<dbReference type="InterPro" id="IPR000709">
    <property type="entry name" value="Leu_Ile_Val-bd"/>
</dbReference>
<evidence type="ECO:0000256" key="3">
    <source>
        <dbReference type="ARBA" id="ARBA00022729"/>
    </source>
</evidence>
<dbReference type="PANTHER" id="PTHR30483:SF6">
    <property type="entry name" value="PERIPLASMIC BINDING PROTEIN OF ABC TRANSPORTER FOR NATURAL AMINO ACIDS"/>
    <property type="match status" value="1"/>
</dbReference>
<dbReference type="Proteomes" id="UP000199128">
    <property type="component" value="Unassembled WGS sequence"/>
</dbReference>
<dbReference type="InterPro" id="IPR028081">
    <property type="entry name" value="Leu-bd"/>
</dbReference>
<gene>
    <name evidence="7" type="ORF">SAMN05216446_0699</name>
    <name evidence="6" type="ORF">SAMN05216447_11317</name>
</gene>
<evidence type="ECO:0000313" key="8">
    <source>
        <dbReference type="Proteomes" id="UP000199128"/>
    </source>
</evidence>
<dbReference type="PANTHER" id="PTHR30483">
    <property type="entry name" value="LEUCINE-SPECIFIC-BINDING PROTEIN"/>
    <property type="match status" value="1"/>
</dbReference>
<accession>A0A1H9NZ73</accession>
<dbReference type="CDD" id="cd06347">
    <property type="entry name" value="PBP1_ABC_LivK_ligand_binding-like"/>
    <property type="match status" value="1"/>
</dbReference>
<reference evidence="7" key="2">
    <citation type="submission" date="2016-10" db="EMBL/GenBank/DDBJ databases">
        <authorList>
            <person name="de Groot N.N."/>
        </authorList>
    </citation>
    <scope>NUCLEOTIDE SEQUENCE [LARGE SCALE GENOMIC DNA]</scope>
    <source>
        <strain evidence="7">KHGC19</strain>
    </source>
</reference>
<comment type="similarity">
    <text evidence="1">Belongs to the leucine-binding protein family.</text>
</comment>
<dbReference type="InterPro" id="IPR006311">
    <property type="entry name" value="TAT_signal"/>
</dbReference>
<feature type="domain" description="Leucine-binding protein" evidence="5">
    <location>
        <begin position="41"/>
        <end position="376"/>
    </location>
</feature>
<organism evidence="7 8">
    <name type="scientific">Parafannyhessea umbonata</name>
    <dbReference type="NCBI Taxonomy" id="604330"/>
    <lineage>
        <taxon>Bacteria</taxon>
        <taxon>Bacillati</taxon>
        <taxon>Actinomycetota</taxon>
        <taxon>Coriobacteriia</taxon>
        <taxon>Coriobacteriales</taxon>
        <taxon>Atopobiaceae</taxon>
        <taxon>Parafannyhessea</taxon>
    </lineage>
</organism>
<sequence>MRFEKISRRSFVRLMGVTAAGMGSSVVVTACGGSSGGSSDTIKIGVMGPYSGDVAQYGLPCRYGAELYFEQINSQGGIGGKQVELNEQDEKGDATEAVNVYNKLVEDGVVAILGDITSTPTIAVAQASVADNMPMVTPVATAADVVNQGGNNVFRACFTDPYQGKLMADFAAERGLKTVGIIYNVGGDYEVGVTEAFKDEAAKKGISITSEQAYQAGDADFNSQITSILSTSPDAIFCPNYYQDTGKIITQARKQGFSGSFIGTDGWTAISNPEGQSYASGQDLQNCYYCAAFSANDEDEKVQQFVSDYKAKFNETPTSFCAMGYDAAMVLAEGIKAALDSGVSDLASDDGRQAIIDGIKNGTVDGVSGQISYPKNGDPAKSTLIIGFEPDGTEKVEESVPYQE</sequence>
<dbReference type="PROSITE" id="PS51318">
    <property type="entry name" value="TAT"/>
    <property type="match status" value="1"/>
</dbReference>
<proteinExistence type="inferred from homology"/>
<keyword evidence="2" id="KW-0813">Transport</keyword>
<evidence type="ECO:0000256" key="4">
    <source>
        <dbReference type="ARBA" id="ARBA00022970"/>
    </source>
</evidence>
<keyword evidence="9" id="KW-1185">Reference proteome</keyword>
<dbReference type="PRINTS" id="PR00337">
    <property type="entry name" value="LEUILEVALBP"/>
</dbReference>
<dbReference type="AlphaFoldDB" id="A0A1H9NZ73"/>
<evidence type="ECO:0000256" key="2">
    <source>
        <dbReference type="ARBA" id="ARBA00022448"/>
    </source>
</evidence>
<dbReference type="EMBL" id="FOGP01000002">
    <property type="protein sequence ID" value="SER41117.1"/>
    <property type="molecule type" value="Genomic_DNA"/>
</dbReference>
<keyword evidence="4" id="KW-0029">Amino-acid transport</keyword>